<proteinExistence type="predicted"/>
<dbReference type="EMBL" id="BAOS01000013">
    <property type="protein sequence ID" value="GAX60734.1"/>
    <property type="molecule type" value="Genomic_DNA"/>
</dbReference>
<evidence type="ECO:0000313" key="2">
    <source>
        <dbReference type="EMBL" id="GAX60734.1"/>
    </source>
</evidence>
<dbReference type="OrthoDB" id="47830at2"/>
<reference evidence="2 3" key="1">
    <citation type="journal article" date="2017" name="Environ. Microbiol. Rep.">
        <title>Genetic diversity of marine anaerobic ammonium-oxidizing bacteria as revealed by genomic and proteomic analyses of 'Candidatus Scalindua japonica'.</title>
        <authorList>
            <person name="Oshiki M."/>
            <person name="Mizuto K."/>
            <person name="Kimura Z."/>
            <person name="Kindaichi T."/>
            <person name="Satoh H."/>
            <person name="Okabe S."/>
        </authorList>
    </citation>
    <scope>NUCLEOTIDE SEQUENCE [LARGE SCALE GENOMIC DNA]</scope>
    <source>
        <strain evidence="3">husup-a2</strain>
    </source>
</reference>
<evidence type="ECO:0000259" key="1">
    <source>
        <dbReference type="Pfam" id="PF01609"/>
    </source>
</evidence>
<feature type="domain" description="Transposase IS4-like" evidence="1">
    <location>
        <begin position="82"/>
        <end position="171"/>
    </location>
</feature>
<dbReference type="Proteomes" id="UP000218542">
    <property type="component" value="Unassembled WGS sequence"/>
</dbReference>
<evidence type="ECO:0000313" key="3">
    <source>
        <dbReference type="Proteomes" id="UP000218542"/>
    </source>
</evidence>
<accession>A0A286TXZ3</accession>
<dbReference type="GO" id="GO:0004803">
    <property type="term" value="F:transposase activity"/>
    <property type="evidence" value="ECO:0007669"/>
    <property type="project" value="InterPro"/>
</dbReference>
<keyword evidence="3" id="KW-1185">Reference proteome</keyword>
<dbReference type="RefSeq" id="WP_096894124.1">
    <property type="nucleotide sequence ID" value="NZ_BAOS01000013.1"/>
</dbReference>
<comment type="caution">
    <text evidence="2">The sequence shown here is derived from an EMBL/GenBank/DDBJ whole genome shotgun (WGS) entry which is preliminary data.</text>
</comment>
<dbReference type="PANTHER" id="PTHR34614">
    <property type="match status" value="1"/>
</dbReference>
<protein>
    <submittedName>
        <fullName evidence="2">Transposase IS4 family protein</fullName>
    </submittedName>
</protein>
<organism evidence="2 3">
    <name type="scientific">Candidatus Scalindua japonica</name>
    <dbReference type="NCBI Taxonomy" id="1284222"/>
    <lineage>
        <taxon>Bacteria</taxon>
        <taxon>Pseudomonadati</taxon>
        <taxon>Planctomycetota</taxon>
        <taxon>Candidatus Brocadiia</taxon>
        <taxon>Candidatus Brocadiales</taxon>
        <taxon>Candidatus Scalinduaceae</taxon>
        <taxon>Candidatus Scalindua</taxon>
    </lineage>
</organism>
<dbReference type="GO" id="GO:0003677">
    <property type="term" value="F:DNA binding"/>
    <property type="evidence" value="ECO:0007669"/>
    <property type="project" value="InterPro"/>
</dbReference>
<dbReference type="InterPro" id="IPR012337">
    <property type="entry name" value="RNaseH-like_sf"/>
</dbReference>
<gene>
    <name evidence="2" type="ORF">SCALIN_C13_0251</name>
</gene>
<dbReference type="AlphaFoldDB" id="A0A286TXZ3"/>
<dbReference type="SUPFAM" id="SSF53098">
    <property type="entry name" value="Ribonuclease H-like"/>
    <property type="match status" value="1"/>
</dbReference>
<dbReference type="InterPro" id="IPR002559">
    <property type="entry name" value="Transposase_11"/>
</dbReference>
<dbReference type="Pfam" id="PF01609">
    <property type="entry name" value="DDE_Tnp_1"/>
    <property type="match status" value="1"/>
</dbReference>
<dbReference type="PANTHER" id="PTHR34614:SF2">
    <property type="entry name" value="TRANSPOSASE IS4-LIKE DOMAIN-CONTAINING PROTEIN"/>
    <property type="match status" value="1"/>
</dbReference>
<name>A0A286TXZ3_9BACT</name>
<sequence length="237" mass="28770">MSDLSSAFKFNEEILHYQQRPFEFDGNEFDAHIFFNEKSEVEQKHNFFSVLFEYEEKFKDKSFKVLKEYLKYRKLNIPEKYRDYFKWNKTTLRIEKNAKKIKSFIYKMGSFVLITNKQQMDKAEVLNLYRQKDQVEKMFDIYKNEMNGDRLRAHSQYNVDGRLFIKFVALIIYAEASRVMKEKKLFNKYTVKELFAELKKLKITHIEKNDPILSELSKRQKIIFDAFGIQEDTLHSY</sequence>
<dbReference type="GO" id="GO:0006313">
    <property type="term" value="P:DNA transposition"/>
    <property type="evidence" value="ECO:0007669"/>
    <property type="project" value="InterPro"/>
</dbReference>